<reference evidence="5 6" key="1">
    <citation type="submission" date="2021-03" db="EMBL/GenBank/DDBJ databases">
        <title>Sequencing the genomes of 1000 actinobacteria strains.</title>
        <authorList>
            <person name="Klenk H.-P."/>
        </authorList>
    </citation>
    <scope>NUCLEOTIDE SEQUENCE [LARGE SCALE GENOMIC DNA]</scope>
    <source>
        <strain evidence="5 6">DSM 15454</strain>
    </source>
</reference>
<dbReference type="InterPro" id="IPR041698">
    <property type="entry name" value="Methyltransf_25"/>
</dbReference>
<evidence type="ECO:0000313" key="6">
    <source>
        <dbReference type="Proteomes" id="UP000766570"/>
    </source>
</evidence>
<accession>A0ABS4WC16</accession>
<dbReference type="CDD" id="cd02440">
    <property type="entry name" value="AdoMet_MTases"/>
    <property type="match status" value="1"/>
</dbReference>
<organism evidence="5 6">
    <name type="scientific">Paeniglutamicibacter psychrophenolicus</name>
    <dbReference type="NCBI Taxonomy" id="257454"/>
    <lineage>
        <taxon>Bacteria</taxon>
        <taxon>Bacillati</taxon>
        <taxon>Actinomycetota</taxon>
        <taxon>Actinomycetes</taxon>
        <taxon>Micrococcales</taxon>
        <taxon>Micrococcaceae</taxon>
        <taxon>Paeniglutamicibacter</taxon>
    </lineage>
</organism>
<dbReference type="EMBL" id="JAGIOE010000001">
    <property type="protein sequence ID" value="MBP2373744.1"/>
    <property type="molecule type" value="Genomic_DNA"/>
</dbReference>
<keyword evidence="1 5" id="KW-0489">Methyltransferase</keyword>
<comment type="caution">
    <text evidence="5">The sequence shown here is derived from an EMBL/GenBank/DDBJ whole genome shotgun (WGS) entry which is preliminary data.</text>
</comment>
<protein>
    <submittedName>
        <fullName evidence="5">2-polyprenyl-3-methyl-5-hydroxy-6-metoxy-1, 4-benzoquinol methylase</fullName>
    </submittedName>
</protein>
<dbReference type="Proteomes" id="UP000766570">
    <property type="component" value="Unassembled WGS sequence"/>
</dbReference>
<dbReference type="PANTHER" id="PTHR43464">
    <property type="entry name" value="METHYLTRANSFERASE"/>
    <property type="match status" value="1"/>
</dbReference>
<dbReference type="PANTHER" id="PTHR43464:SF19">
    <property type="entry name" value="UBIQUINONE BIOSYNTHESIS O-METHYLTRANSFERASE, MITOCHONDRIAL"/>
    <property type="match status" value="1"/>
</dbReference>
<keyword evidence="2" id="KW-0808">Transferase</keyword>
<evidence type="ECO:0000256" key="2">
    <source>
        <dbReference type="ARBA" id="ARBA00022679"/>
    </source>
</evidence>
<dbReference type="GO" id="GO:0032259">
    <property type="term" value="P:methylation"/>
    <property type="evidence" value="ECO:0007669"/>
    <property type="project" value="UniProtKB-KW"/>
</dbReference>
<evidence type="ECO:0000313" key="5">
    <source>
        <dbReference type="EMBL" id="MBP2373744.1"/>
    </source>
</evidence>
<proteinExistence type="predicted"/>
<evidence type="ECO:0000259" key="4">
    <source>
        <dbReference type="Pfam" id="PF13649"/>
    </source>
</evidence>
<name>A0ABS4WC16_9MICC</name>
<dbReference type="SUPFAM" id="SSF53335">
    <property type="entry name" value="S-adenosyl-L-methionine-dependent methyltransferases"/>
    <property type="match status" value="1"/>
</dbReference>
<evidence type="ECO:0000256" key="1">
    <source>
        <dbReference type="ARBA" id="ARBA00022603"/>
    </source>
</evidence>
<evidence type="ECO:0000256" key="3">
    <source>
        <dbReference type="ARBA" id="ARBA00022691"/>
    </source>
</evidence>
<dbReference type="RefSeq" id="WP_245348054.1">
    <property type="nucleotide sequence ID" value="NZ_BAAAMI010000011.1"/>
</dbReference>
<dbReference type="InterPro" id="IPR029063">
    <property type="entry name" value="SAM-dependent_MTases_sf"/>
</dbReference>
<dbReference type="GO" id="GO:0008168">
    <property type="term" value="F:methyltransferase activity"/>
    <property type="evidence" value="ECO:0007669"/>
    <property type="project" value="UniProtKB-KW"/>
</dbReference>
<keyword evidence="3" id="KW-0949">S-adenosyl-L-methionine</keyword>
<keyword evidence="6" id="KW-1185">Reference proteome</keyword>
<sequence>MDQETKWQQQARRDPAQARNYIGRFAELRSSGADLDGEARFADAMLSRGSRVLDAGCGTGRVGGELAARGHRVTGVDLDAELLAAARADFPGSRWLEGNLATLDIRDEAGNRECFDLVISPGNVLAFVAPGTAGTVLGALAAHLAPAGRLVVGFSPLKGYSLETFKEDAAAAGLRIDTLFSTWDMRPMLPGSDFVVALLEPRQTVN</sequence>
<gene>
    <name evidence="5" type="ORF">JOF46_001656</name>
</gene>
<dbReference type="Pfam" id="PF13649">
    <property type="entry name" value="Methyltransf_25"/>
    <property type="match status" value="1"/>
</dbReference>
<dbReference type="Gene3D" id="3.40.50.150">
    <property type="entry name" value="Vaccinia Virus protein VP39"/>
    <property type="match status" value="1"/>
</dbReference>
<feature type="domain" description="Methyltransferase" evidence="4">
    <location>
        <begin position="52"/>
        <end position="148"/>
    </location>
</feature>